<dbReference type="Pfam" id="PF07699">
    <property type="entry name" value="Ephrin_rec_like"/>
    <property type="match status" value="1"/>
</dbReference>
<dbReference type="Pfam" id="PF00135">
    <property type="entry name" value="COesterase"/>
    <property type="match status" value="1"/>
</dbReference>
<feature type="compositionally biased region" description="Basic and acidic residues" evidence="20">
    <location>
        <begin position="495"/>
        <end position="504"/>
    </location>
</feature>
<dbReference type="InterPro" id="IPR029058">
    <property type="entry name" value="AB_hydrolase_fold"/>
</dbReference>
<keyword evidence="13" id="KW-0862">Zinc</keyword>
<evidence type="ECO:0000259" key="21">
    <source>
        <dbReference type="PROSITE" id="PS51162"/>
    </source>
</evidence>
<dbReference type="GO" id="GO:0005615">
    <property type="term" value="C:extracellular space"/>
    <property type="evidence" value="ECO:0007669"/>
    <property type="project" value="TreeGrafter"/>
</dbReference>
<evidence type="ECO:0000256" key="10">
    <source>
        <dbReference type="ARBA" id="ARBA00022729"/>
    </source>
</evidence>
<comment type="subunit">
    <text evidence="18">Monomer. Homodimer (via ChEL region); occurs in the endoplasmic reticulum and is required for export to the Golgi apparatus. Homooligomer; disulfide-linked; stored in this form in the thyroid follicle lumen.</text>
</comment>
<dbReference type="PROSITE" id="PS01359">
    <property type="entry name" value="ZF_PHD_1"/>
    <property type="match status" value="1"/>
</dbReference>
<feature type="disulfide bond" evidence="19">
    <location>
        <begin position="1058"/>
        <end position="1065"/>
    </location>
</feature>
<evidence type="ECO:0000256" key="19">
    <source>
        <dbReference type="PROSITE-ProRule" id="PRU00500"/>
    </source>
</evidence>
<keyword evidence="15 19" id="KW-1015">Disulfide bond</keyword>
<keyword evidence="6" id="KW-0765">Sulfation</keyword>
<feature type="compositionally biased region" description="Polar residues" evidence="20">
    <location>
        <begin position="314"/>
        <end position="345"/>
    </location>
</feature>
<feature type="disulfide bond" evidence="19">
    <location>
        <begin position="1126"/>
        <end position="1133"/>
    </location>
</feature>
<dbReference type="Pfam" id="PF18115">
    <property type="entry name" value="Tudor_3"/>
    <property type="match status" value="1"/>
</dbReference>
<dbReference type="EMBL" id="CAAGRJ010013862">
    <property type="protein sequence ID" value="VFV30206.1"/>
    <property type="molecule type" value="Genomic_DNA"/>
</dbReference>
<dbReference type="SUPFAM" id="SSF57610">
    <property type="entry name" value="Thyroglobulin type-1 domain"/>
    <property type="match status" value="10"/>
</dbReference>
<keyword evidence="8" id="KW-0372">Hormone</keyword>
<dbReference type="FunFam" id="2.30.30.140:FF:000049">
    <property type="entry name" value="PHD finger protein 20 (Predicted)"/>
    <property type="match status" value="1"/>
</dbReference>
<dbReference type="GO" id="GO:0008270">
    <property type="term" value="F:zinc ion binding"/>
    <property type="evidence" value="ECO:0007669"/>
    <property type="project" value="UniProtKB-KW"/>
</dbReference>
<evidence type="ECO:0000256" key="2">
    <source>
        <dbReference type="ARBA" id="ARBA00004613"/>
    </source>
</evidence>
<feature type="domain" description="Thyroglobulin type-1" evidence="21">
    <location>
        <begin position="1026"/>
        <end position="1087"/>
    </location>
</feature>
<feature type="region of interest" description="Disordered" evidence="20">
    <location>
        <begin position="183"/>
        <end position="239"/>
    </location>
</feature>
<evidence type="ECO:0000256" key="8">
    <source>
        <dbReference type="ARBA" id="ARBA00022702"/>
    </source>
</evidence>
<keyword evidence="9" id="KW-0479">Metal-binding</keyword>
<feature type="disulfide bond" evidence="19">
    <location>
        <begin position="1632"/>
        <end position="1652"/>
    </location>
</feature>
<feature type="region of interest" description="Disordered" evidence="20">
    <location>
        <begin position="806"/>
        <end position="831"/>
    </location>
</feature>
<dbReference type="Gene3D" id="2.30.30.140">
    <property type="match status" value="2"/>
</dbReference>
<dbReference type="Pfam" id="PF00086">
    <property type="entry name" value="Thyroglobulin_1"/>
    <property type="match status" value="10"/>
</dbReference>
<evidence type="ECO:0000256" key="4">
    <source>
        <dbReference type="ARBA" id="ARBA00022525"/>
    </source>
</evidence>
<feature type="disulfide bond" evidence="19">
    <location>
        <begin position="2175"/>
        <end position="2195"/>
    </location>
</feature>
<evidence type="ECO:0000313" key="23">
    <source>
        <dbReference type="Proteomes" id="UP000386466"/>
    </source>
</evidence>
<feature type="disulfide bond" evidence="19">
    <location>
        <begin position="1135"/>
        <end position="1155"/>
    </location>
</feature>
<dbReference type="SUPFAM" id="SSF53474">
    <property type="entry name" value="alpha/beta-Hydrolases"/>
    <property type="match status" value="1"/>
</dbReference>
<sequence>MSKKPPNRPGITFEIGARLEALDYLQKWYPSRIEKIDYEEGKMLVHFERWSHRYDEWIYWDSNRLRPLERPALRKEGLKDEEDFFDFKAGEEVLARWTDCRYYPAKIEAINKEGTFTVQFYDGVIRCLKRMHIKAMPEDAKGQVKSQHPLSWCCPIDPAGSWNQSMGSEDWIALVKAAAAAAAKNKTGNKPRTSANSNKDKDERKWFKVPSKKEETSTSIASSEVEKKEDLPTSSETFVGLHVENVPKMVFPQPESTLSNKRKNNQGNSFQAKRARLNKITGLLASKAVGVDGAEKKEDFNETAPMLEQAISPKPQSQKKNEADISSSANTQKPALLSSTLSSGKARSKKCKHESGDSSGCIKPPKSPLSPELIQVEDLTLVSQLSSSVINKTSSPQPVNPPRPFKHSERRRRSQRLATLPMPDDSIEKVSPPSPATDASMFSISSQNQQESSVPEVPDVAHLPLQKLGPCLPLDLSRASEVSAPPAPEPVCPHECPRPEKEDAQMLTNPSSRAIADGKGAPTASGKRREKDKERKEKKDKDHYKPKQKKKKKKKKKSKQHDYSDYEDSSLEFLERCSSPLTRSSGSSLALRSMFTEKNTTYQYPRAILSVDLSGENLSDVEFLDDSSTESLLLSGDEYNQDFDSTNFEESQDEDDALNEIVRCICEMDEENGFMIQCEECLCWQHSVCMGLLEESIPEQYVCYICRDPPGQRWSAKYRYDKDWLDNGRMCGLSFLKENYSHLNAKKIVSTHHLLADVYGVTEVLHGLQLKIGILKNKHHPDLHLWACSGKRKDQDQGIAGVEKKMTAQDTGSVEEKKYHVQNHKEPPRVPLKMEGTYITSEHSYQKPQNFGQDCKSLADPGSSDDDDVSSFEEEQEFRRKDKNRSQYSVKEDGMPDKNPAERNTVFIYNDKKSTDDSGHAHLQWQLNLLTHIENVQKEVASRMDLIEKEVDVLESWLDFTGELEPPDPLARLPQLKRHIKQLLVDMGKVQQIATLCSFVRLHRSLDYSPPPPPPVFEYQVDAQPLRPCELQRERAFLERADYVPQCAEDGSYQTVQCEDDGGSCWCVGAEGKEVPGSRQPGRPVACLSFCQLQRKQILLRGYINSTATSYLPQCQDSGEYAPVQCDPWRGQCWCVDAEGMEVYGTRQPGRPTRCPRSCEIRNRRLLHGVGDRSPPQCSPDGHFLPVQCKFVNTTDMMIFDLVHSYNRFPDAFVTFSAFRNKFPEVSGYCHCADSQGRELAETGLELLLDEIYDTIFAGLDLASTFTETTLYRILQRRFLAVQLLISGRFRCPTKCEMERFTATSFGHPYVPSCRRSGDYEAVQCQRAGPCWCVDAQGEEIHGTRRQGERPSCAEDQPCASERRQALSRLHFGPSGYFSQHGLFLAPEGRRVSQKVARFATSCPPLVKELFVDSGILHPMGEGQGKQFSASETLLREAIGAIFPSRELARLALQFTMDPKRLQQNLFGGKFLVNVGQFNLSGALGTKGTFNFSQFFRQFGLPGFQNGATDLAAKAFSLGLDSNPAAEPPEASVKGAARNRPMVGSFGFEINLQENQNALTFLASLLELPEFPLFLQHAISVPEDIAKDFGDVMEMVLSSQGCGQTPGSLFVPLCSAEGDYEDVQCFAGECWCVDSRGKELSGSRVRGGRPRCPTECEKQRARMQTLEGSQPAGSSLLVPSCTSEGHFLPVQCFGSECYCVDPEGQPIPGTRSVLGEPKQCPTACQLQAEQAFLRTVRALGSDSSLLPTFSSIYIPQCGTGGQWRPVQCDGPPEQAFEWYERWAAQNNGGRELTPGELLMKIMSYKEAASRSFRLFIQSLYEAGQQGIFPGLERYPSFPDVPLAVMEGNLTQPGGNILLEPSVFWQILNGQLSRYPGPYSDFSTPQAHLDLRSCWCVNEAGQELESTRTEPSKVPACPSSPAPADPAHNQRSLDGLDRAPLSPAQPIPGAQSLRLAGPGRPALPPPPAASLEGGSDGSPSGTRPTLDFYQRRAFLRGDDSTRASALLRPGPYVPQCDAWGRWEPVQCHARTGYCWCVDRRGEYVPASLTARSSQIPQCPTACEASRTSALLSSWKQAGSQGNPSPKDLFIPTCLETGEFARLQESETRSSWRAERVCARARVCVCARARACPSLCDVLPSGVLPRRASSGSTPACSAEDGRSSPVRCDPAQGSCWCVLATGEEVPGTREAGRQPACESPQCPLPFNTSDVAGGAILCERAAGPGGSAIQRCQLRCLRGYWSAFPPGPLLCGLEEGRWVSQPPQPHACQRPQLWQTVQTRARVLLRLPPGKMCSADYAGLLPAFRVFISDELAARGFCQIQAKTFGSPVSIPVCDGSTVQVECVSGERLGVNVTWKLRLQDVPPASLPDVRDIEEALVGKDLIGRFTDLIQSGEFQLYLDSKTFPADPSIYFLQGDSFGTSPRTWFGCLEGFHQVLATGSAPRDPPGCVKCPEGSYFQEEICIPCPVGFYQEQAGSVACVPCPRGRTTVSAGAFSHTHCVTDCQKSEAGLQCDQDGQYRASQRDRGSGKAFCVDSEGRRLLWSETEAPLSESQCLMMQKFEKAPDSKVTFRADVTVAGRSRVPGSGSPLTQCLTDCALDEACSFLAVSTAESEVLCDFYAWTNNHMACTASAQHQDTLGNSEATGFGSLRCQVTVRNGTPDSPAVYLKKGQEFTTTSRKSFKPTGFQNALSGTYGAIVFSASGADLTGAHLFCLLACDRDSCCDGFILAQVQGGPLICGLLSSPDVLLCNVKDWRDPTEARANATCPGVTYDQGSRPATLRLGGQEFEVPAALEGTQDAVTSFQQVYLWKDSDMGSRSESMGCRRDTEPGPTSPTEPDLTTELFFPVDLNQVIVNGSLSLPNQQHWLFKHLFSPQQANLWCLSRCIQEPSFCQLAEITDSTPLYFTCTLYPEAQVCDDVMEPNPKGCRLFLPHQPKTLFRKKVILRDKVKNFYTRLPFQKLTGISIRNKVPMSEKSISNGFFECERLCDADPCCTGFGFLNVSQLKGGEVACLTLNSLGLQTCSEENAGTWRILDCGSPDTEVRTYPFGWYQKPVAQNDAPSFCPLAVLPFLPEKVALGSWQSLALSAAVVDPSIRNFDVAHVSTAATRDFSDARDFCLLECSRHQACLVTTLQTRPGAVRCVFYADTQICTHSLQAQNCRLLLREEATHIYRKLSNPLRSSGTPAPSVTVTPHGQLLGRSRAVQVGTSWKQVDQFLGVPYASPPLAESRFRAPEPLNWTGSRDATQPRCPHQALPAEKGPTCGLTFVRSPQAPNASVLVLFHNTAEGRGSEGQLAIDGSFLAAIGNLVVVTAGSRVGVFGFLSSGSGEVSGNWGLLDQLAALTWVQTHIAVFGGDPRRVTLAADRGGADVAGIHLLTTGASDSRLFRRAVLMVSPFFCLQTCFRHG</sequence>
<feature type="compositionally biased region" description="Polar residues" evidence="20">
    <location>
        <begin position="186"/>
        <end position="197"/>
    </location>
</feature>
<evidence type="ECO:0000256" key="15">
    <source>
        <dbReference type="ARBA" id="ARBA00023157"/>
    </source>
</evidence>
<dbReference type="CDD" id="cd20104">
    <property type="entry name" value="MBT_PHF20L1-like"/>
    <property type="match status" value="1"/>
</dbReference>
<keyword evidence="12" id="KW-0863">Zinc-finger</keyword>
<dbReference type="InterPro" id="IPR013083">
    <property type="entry name" value="Znf_RING/FYVE/PHD"/>
</dbReference>
<feature type="disulfide bond" evidence="19">
    <location>
        <begin position="1159"/>
        <end position="1178"/>
    </location>
</feature>
<feature type="compositionally biased region" description="Acidic residues" evidence="20">
    <location>
        <begin position="863"/>
        <end position="876"/>
    </location>
</feature>
<feature type="disulfide bond" evidence="19">
    <location>
        <begin position="1333"/>
        <end position="1353"/>
    </location>
</feature>
<feature type="domain" description="Thyroglobulin type-1" evidence="21">
    <location>
        <begin position="1293"/>
        <end position="1353"/>
    </location>
</feature>
<dbReference type="InterPro" id="IPR036857">
    <property type="entry name" value="Thyroglobulin_1_sf"/>
</dbReference>
<feature type="region of interest" description="Disordered" evidence="20">
    <location>
        <begin position="388"/>
        <end position="461"/>
    </location>
</feature>
<dbReference type="SUPFAM" id="SSF63748">
    <property type="entry name" value="Tudor/PWWP/MBT"/>
    <property type="match status" value="2"/>
</dbReference>
<dbReference type="PROSITE" id="PS00484">
    <property type="entry name" value="THYROGLOBULIN_1_1"/>
    <property type="match status" value="5"/>
</dbReference>
<dbReference type="PANTHER" id="PTHR14093:SF19">
    <property type="entry name" value="THYROGLOBULIN"/>
    <property type="match status" value="1"/>
</dbReference>
<dbReference type="InterPro" id="IPR011641">
    <property type="entry name" value="Tyr-kin_ephrin_A/B_rcpt-like"/>
</dbReference>
<dbReference type="PROSITE" id="PS51162">
    <property type="entry name" value="THYROGLOBULIN_1_2"/>
    <property type="match status" value="10"/>
</dbReference>
<dbReference type="CDD" id="cd00191">
    <property type="entry name" value="TY"/>
    <property type="match status" value="7"/>
</dbReference>
<keyword evidence="14" id="KW-0795">Thyroid hormone</keyword>
<dbReference type="FunFam" id="4.10.800.10:FF:000012">
    <property type="entry name" value="Thyroglobulin"/>
    <property type="match status" value="1"/>
</dbReference>
<feature type="domain" description="Thyroglobulin type-1" evidence="21">
    <location>
        <begin position="1721"/>
        <end position="1916"/>
    </location>
</feature>
<feature type="region of interest" description="Disordered" evidence="20">
    <location>
        <begin position="2812"/>
        <end position="2836"/>
    </location>
</feature>
<keyword evidence="4" id="KW-0964">Secreted</keyword>
<comment type="caution">
    <text evidence="19">Lacks conserved residue(s) required for the propagation of feature annotation.</text>
</comment>
<evidence type="ECO:0000256" key="9">
    <source>
        <dbReference type="ARBA" id="ARBA00022723"/>
    </source>
</evidence>
<dbReference type="FunFam" id="4.10.800.10:FF:000011">
    <property type="entry name" value="Thyroglobulin"/>
    <property type="match status" value="2"/>
</dbReference>
<feature type="disulfide bond" evidence="19">
    <location>
        <begin position="2166"/>
        <end position="2173"/>
    </location>
</feature>
<feature type="compositionally biased region" description="Basic and acidic residues" evidence="20">
    <location>
        <begin position="198"/>
        <end position="216"/>
    </location>
</feature>
<dbReference type="FunFam" id="4.10.800.10:FF:000013">
    <property type="entry name" value="Thyroglobulin"/>
    <property type="match status" value="1"/>
</dbReference>
<name>A0A485NEL9_LYNPA</name>
<dbReference type="InterPro" id="IPR009030">
    <property type="entry name" value="Growth_fac_rcpt_cys_sf"/>
</dbReference>
<evidence type="ECO:0000256" key="11">
    <source>
        <dbReference type="ARBA" id="ARBA00022737"/>
    </source>
</evidence>
<feature type="disulfide bond" evidence="19">
    <location>
        <begin position="2026"/>
        <end position="2033"/>
    </location>
</feature>
<dbReference type="CDD" id="cd20454">
    <property type="entry name" value="Tudor_PHF20L1"/>
    <property type="match status" value="1"/>
</dbReference>
<feature type="compositionally biased region" description="Basic and acidic residues" evidence="20">
    <location>
        <begin position="2812"/>
        <end position="2826"/>
    </location>
</feature>
<feature type="domain" description="Thyroglobulin type-1" evidence="21">
    <location>
        <begin position="1156"/>
        <end position="1240"/>
    </location>
</feature>
<dbReference type="InterPro" id="IPR000716">
    <property type="entry name" value="Thyroglobulin_1"/>
</dbReference>
<proteinExistence type="predicted"/>
<feature type="region of interest" description="Disordered" evidence="20">
    <location>
        <begin position="479"/>
        <end position="565"/>
    </location>
</feature>
<keyword evidence="16" id="KW-0325">Glycoprotein</keyword>
<evidence type="ECO:0000313" key="22">
    <source>
        <dbReference type="EMBL" id="VFV30206.1"/>
    </source>
</evidence>
<gene>
    <name evidence="22" type="ORF">LYPA_23C011133</name>
</gene>
<feature type="compositionally biased region" description="Basic and acidic residues" evidence="20">
    <location>
        <begin position="890"/>
        <end position="901"/>
    </location>
</feature>
<evidence type="ECO:0000256" key="5">
    <source>
        <dbReference type="ARBA" id="ARBA00022534"/>
    </source>
</evidence>
<dbReference type="GO" id="GO:0005179">
    <property type="term" value="F:hormone activity"/>
    <property type="evidence" value="ECO:0007669"/>
    <property type="project" value="UniProtKB-KW"/>
</dbReference>
<evidence type="ECO:0000256" key="16">
    <source>
        <dbReference type="ARBA" id="ARBA00023180"/>
    </source>
</evidence>
<feature type="compositionally biased region" description="Polar residues" evidence="20">
    <location>
        <begin position="388"/>
        <end position="397"/>
    </location>
</feature>
<dbReference type="Proteomes" id="UP000386466">
    <property type="component" value="Unassembled WGS sequence"/>
</dbReference>
<evidence type="ECO:0000256" key="13">
    <source>
        <dbReference type="ARBA" id="ARBA00022833"/>
    </source>
</evidence>
<evidence type="ECO:0000256" key="1">
    <source>
        <dbReference type="ARBA" id="ARBA00004123"/>
    </source>
</evidence>
<comment type="subcellular location">
    <subcellularLocation>
        <location evidence="1">Nucleus</location>
    </subcellularLocation>
    <subcellularLocation>
        <location evidence="2">Secreted</location>
    </subcellularLocation>
</comment>
<evidence type="ECO:0000256" key="14">
    <source>
        <dbReference type="ARBA" id="ARBA00022920"/>
    </source>
</evidence>
<feature type="domain" description="Thyroglobulin type-1" evidence="21">
    <location>
        <begin position="1088"/>
        <end position="1155"/>
    </location>
</feature>
<dbReference type="GO" id="GO:0005654">
    <property type="term" value="C:nucleoplasm"/>
    <property type="evidence" value="ECO:0007669"/>
    <property type="project" value="UniProtKB-ARBA"/>
</dbReference>
<dbReference type="InterPro" id="IPR052001">
    <property type="entry name" value="MHC-II_Gamma/Thyroglobulin"/>
</dbReference>
<dbReference type="SMART" id="SM00743">
    <property type="entry name" value="Agenet"/>
    <property type="match status" value="2"/>
</dbReference>
<dbReference type="SMART" id="SM00333">
    <property type="entry name" value="TUDOR"/>
    <property type="match status" value="2"/>
</dbReference>
<dbReference type="Gene3D" id="2.10.50.10">
    <property type="entry name" value="Tumor Necrosis Factor Receptor, subunit A, domain 2"/>
    <property type="match status" value="1"/>
</dbReference>
<keyword evidence="5" id="KW-0893">Thyroid hormones biosynthesis</keyword>
<feature type="region of interest" description="Disordered" evidence="20">
    <location>
        <begin position="307"/>
        <end position="370"/>
    </location>
</feature>
<dbReference type="SMART" id="SM00211">
    <property type="entry name" value="TY"/>
    <property type="match status" value="9"/>
</dbReference>
<evidence type="ECO:0000256" key="18">
    <source>
        <dbReference type="ARBA" id="ARBA00046595"/>
    </source>
</evidence>
<feature type="compositionally biased region" description="Basic residues" evidence="20">
    <location>
        <begin position="546"/>
        <end position="559"/>
    </location>
</feature>
<dbReference type="FunFam" id="4.10.800.10:FF:000016">
    <property type="entry name" value="Thyroglobulin"/>
    <property type="match status" value="1"/>
</dbReference>
<feature type="region of interest" description="Disordered" evidence="20">
    <location>
        <begin position="1905"/>
        <end position="1984"/>
    </location>
</feature>
<dbReference type="Pfam" id="PF20826">
    <property type="entry name" value="PHD_5"/>
    <property type="match status" value="1"/>
</dbReference>
<keyword evidence="11" id="KW-0677">Repeat</keyword>
<keyword evidence="7" id="KW-0405">Iodination</keyword>
<dbReference type="FunFam" id="2.10.50.10:FF:000047">
    <property type="entry name" value="Thyroglobulin"/>
    <property type="match status" value="1"/>
</dbReference>
<dbReference type="SUPFAM" id="SSF57184">
    <property type="entry name" value="Growth factor receptor domain"/>
    <property type="match status" value="1"/>
</dbReference>
<evidence type="ECO:0000256" key="3">
    <source>
        <dbReference type="ARBA" id="ARBA00017326"/>
    </source>
</evidence>
<dbReference type="GO" id="GO:0042446">
    <property type="term" value="P:hormone biosynthetic process"/>
    <property type="evidence" value="ECO:0007669"/>
    <property type="project" value="UniProtKB-KW"/>
</dbReference>
<dbReference type="InterPro" id="IPR002999">
    <property type="entry name" value="Tudor"/>
</dbReference>
<dbReference type="SMART" id="SM01411">
    <property type="entry name" value="Ephrin_rec_like"/>
    <property type="match status" value="1"/>
</dbReference>
<reference evidence="22 23" key="1">
    <citation type="submission" date="2019-01" db="EMBL/GenBank/DDBJ databases">
        <authorList>
            <person name="Alioto T."/>
            <person name="Alioto T."/>
        </authorList>
    </citation>
    <scope>NUCLEOTIDE SEQUENCE [LARGE SCALE GENOMIC DNA]</scope>
</reference>
<evidence type="ECO:0000256" key="17">
    <source>
        <dbReference type="ARBA" id="ARBA00023242"/>
    </source>
</evidence>
<dbReference type="Gene3D" id="3.40.50.1820">
    <property type="entry name" value="alpha/beta hydrolase"/>
    <property type="match status" value="1"/>
</dbReference>
<dbReference type="PANTHER" id="PTHR14093">
    <property type="entry name" value="HLA CLASS II GAMMA CHAIN"/>
    <property type="match status" value="1"/>
</dbReference>
<keyword evidence="17" id="KW-0539">Nucleus</keyword>
<feature type="domain" description="Thyroglobulin type-1" evidence="21">
    <location>
        <begin position="2131"/>
        <end position="2195"/>
    </location>
</feature>
<accession>A0A485NEL9</accession>
<protein>
    <recommendedName>
        <fullName evidence="3">Thyroglobulin</fullName>
    </recommendedName>
</protein>
<dbReference type="Pfam" id="PF16660">
    <property type="entry name" value="PHD20L1_u1"/>
    <property type="match status" value="1"/>
</dbReference>
<keyword evidence="23" id="KW-1185">Reference proteome</keyword>
<dbReference type="InterPro" id="IPR014002">
    <property type="entry name" value="Agenet_dom_plant"/>
</dbReference>
<feature type="compositionally biased region" description="Basic residues" evidence="20">
    <location>
        <begin position="404"/>
        <end position="415"/>
    </location>
</feature>
<dbReference type="GO" id="GO:0006590">
    <property type="term" value="P:thyroid hormone generation"/>
    <property type="evidence" value="ECO:0007669"/>
    <property type="project" value="TreeGrafter"/>
</dbReference>
<keyword evidence="10" id="KW-0732">Signal</keyword>
<evidence type="ECO:0000256" key="12">
    <source>
        <dbReference type="ARBA" id="ARBA00022771"/>
    </source>
</evidence>
<feature type="compositionally biased region" description="Polar residues" evidence="20">
    <location>
        <begin position="440"/>
        <end position="453"/>
    </location>
</feature>
<dbReference type="SUPFAM" id="SSF57903">
    <property type="entry name" value="FYVE/PHD zinc finger"/>
    <property type="match status" value="1"/>
</dbReference>
<dbReference type="InterPro" id="IPR019786">
    <property type="entry name" value="Zinc_finger_PHD-type_CS"/>
</dbReference>
<feature type="region of interest" description="Disordered" evidence="20">
    <location>
        <begin position="845"/>
        <end position="903"/>
    </location>
</feature>
<dbReference type="InterPro" id="IPR011011">
    <property type="entry name" value="Znf_FYVE_PHD"/>
</dbReference>
<dbReference type="InterPro" id="IPR047405">
    <property type="entry name" value="Tudor_PHF20L1"/>
</dbReference>
<feature type="domain" description="Thyroglobulin type-1" evidence="21">
    <location>
        <begin position="1653"/>
        <end position="1720"/>
    </location>
</feature>
<evidence type="ECO:0000256" key="6">
    <source>
        <dbReference type="ARBA" id="ARBA00022641"/>
    </source>
</evidence>
<feature type="compositionally biased region" description="Basic and acidic residues" evidence="20">
    <location>
        <begin position="814"/>
        <end position="828"/>
    </location>
</feature>
<dbReference type="Gene3D" id="3.30.40.10">
    <property type="entry name" value="Zinc/RING finger domain, C3HC4 (zinc finger)"/>
    <property type="match status" value="1"/>
</dbReference>
<organism evidence="22 23">
    <name type="scientific">Lynx pardinus</name>
    <name type="common">Iberian lynx</name>
    <name type="synonym">Felis pardina</name>
    <dbReference type="NCBI Taxonomy" id="191816"/>
    <lineage>
        <taxon>Eukaryota</taxon>
        <taxon>Metazoa</taxon>
        <taxon>Chordata</taxon>
        <taxon>Craniata</taxon>
        <taxon>Vertebrata</taxon>
        <taxon>Euteleostomi</taxon>
        <taxon>Mammalia</taxon>
        <taxon>Eutheria</taxon>
        <taxon>Laurasiatheria</taxon>
        <taxon>Carnivora</taxon>
        <taxon>Feliformia</taxon>
        <taxon>Felidae</taxon>
        <taxon>Felinae</taxon>
        <taxon>Lynx</taxon>
    </lineage>
</organism>
<feature type="domain" description="Thyroglobulin type-1" evidence="21">
    <location>
        <begin position="1599"/>
        <end position="1652"/>
    </location>
</feature>
<evidence type="ECO:0000256" key="20">
    <source>
        <dbReference type="SAM" id="MobiDB-lite"/>
    </source>
</evidence>
<feature type="region of interest" description="Disordered" evidence="20">
    <location>
        <begin position="2144"/>
        <end position="2165"/>
    </location>
</feature>
<dbReference type="InterPro" id="IPR002018">
    <property type="entry name" value="CarbesteraseB"/>
</dbReference>
<dbReference type="Gene3D" id="4.10.800.10">
    <property type="entry name" value="Thyroglobulin type-1"/>
    <property type="match status" value="9"/>
</dbReference>
<feature type="disulfide bond" evidence="19">
    <location>
        <begin position="1067"/>
        <end position="1087"/>
    </location>
</feature>
<evidence type="ECO:0000256" key="7">
    <source>
        <dbReference type="ARBA" id="ARBA00022653"/>
    </source>
</evidence>
<dbReference type="InterPro" id="IPR041297">
    <property type="entry name" value="Crb2_Tudor"/>
</dbReference>
<feature type="compositionally biased region" description="Basic and acidic residues" evidence="20">
    <location>
        <begin position="527"/>
        <end position="545"/>
    </location>
</feature>
<feature type="domain" description="Thyroglobulin type-1" evidence="21">
    <location>
        <begin position="2002"/>
        <end position="2057"/>
    </location>
</feature>
<feature type="domain" description="Thyroglobulin type-1" evidence="21">
    <location>
        <begin position="2498"/>
        <end position="2552"/>
    </location>
</feature>